<dbReference type="EMBL" id="CP060713">
    <property type="protein sequence ID" value="QNN51162.1"/>
    <property type="molecule type" value="Genomic_DNA"/>
</dbReference>
<proteinExistence type="predicted"/>
<dbReference type="KEGG" id="nmes:H9L09_10885"/>
<accession>A0A7G9R6D7</accession>
<evidence type="ECO:0000313" key="2">
    <source>
        <dbReference type="Proteomes" id="UP000515947"/>
    </source>
</evidence>
<protein>
    <submittedName>
        <fullName evidence="1">Addiction module protein</fullName>
    </submittedName>
</protein>
<reference evidence="1 2" key="1">
    <citation type="submission" date="2020-08" db="EMBL/GenBank/DDBJ databases">
        <title>Genome sequence of Nocardioides mesophilus KACC 16243T.</title>
        <authorList>
            <person name="Hyun D.-W."/>
            <person name="Bae J.-W."/>
        </authorList>
    </citation>
    <scope>NUCLEOTIDE SEQUENCE [LARGE SCALE GENOMIC DNA]</scope>
    <source>
        <strain evidence="1 2">KACC 16243</strain>
    </source>
</reference>
<name>A0A7G9R6D7_9ACTN</name>
<organism evidence="1 2">
    <name type="scientific">Nocardioides mesophilus</name>
    <dbReference type="NCBI Taxonomy" id="433659"/>
    <lineage>
        <taxon>Bacteria</taxon>
        <taxon>Bacillati</taxon>
        <taxon>Actinomycetota</taxon>
        <taxon>Actinomycetes</taxon>
        <taxon>Propionibacteriales</taxon>
        <taxon>Nocardioidaceae</taxon>
        <taxon>Nocardioides</taxon>
    </lineage>
</organism>
<keyword evidence="2" id="KW-1185">Reference proteome</keyword>
<dbReference type="Proteomes" id="UP000515947">
    <property type="component" value="Chromosome"/>
</dbReference>
<sequence length="249" mass="26948">MSRNIYELIETVLALPRAERAVVMERLKESLERPDVPGGIIVEPHHLVELGARYVFPKNRRYERETVTLSSKAGPTLSTRWGALAIADPWFPETAPTTPAIGMGAKDYPTAVTVITRTRTETGAGEVVPVAATVGTVAGVATWQPLADDGQFQLDSDSSLGAFYEITDAAVLQPLFADDLYMQGIFNRALEESIVSMEADGRTLAAAFMCGKDQHPAWVGYDANGVAVAVLLDFGLLSHAQGREDEVTR</sequence>
<evidence type="ECO:0000313" key="1">
    <source>
        <dbReference type="EMBL" id="QNN51162.1"/>
    </source>
</evidence>
<dbReference type="RefSeq" id="WP_187577003.1">
    <property type="nucleotide sequence ID" value="NZ_CP060713.1"/>
</dbReference>
<gene>
    <name evidence="1" type="ORF">H9L09_10885</name>
</gene>
<dbReference type="AlphaFoldDB" id="A0A7G9R6D7"/>